<evidence type="ECO:0000256" key="1">
    <source>
        <dbReference type="SAM" id="Phobius"/>
    </source>
</evidence>
<dbReference type="RefSeq" id="WP_091043743.1">
    <property type="nucleotide sequence ID" value="NZ_FNGF01000001.1"/>
</dbReference>
<evidence type="ECO:0000313" key="2">
    <source>
        <dbReference type="EMBL" id="SDK65606.1"/>
    </source>
</evidence>
<feature type="transmembrane region" description="Helical" evidence="1">
    <location>
        <begin position="121"/>
        <end position="144"/>
    </location>
</feature>
<name>A0A1G9DNZ7_9ACTN</name>
<keyword evidence="1" id="KW-0472">Membrane</keyword>
<protein>
    <submittedName>
        <fullName evidence="2">Uncharacterized protein</fullName>
    </submittedName>
</protein>
<dbReference type="AlphaFoldDB" id="A0A1G9DNZ7"/>
<dbReference type="OrthoDB" id="9859520at2"/>
<keyword evidence="1" id="KW-0812">Transmembrane</keyword>
<accession>A0A1G9DNZ7</accession>
<feature type="transmembrane region" description="Helical" evidence="1">
    <location>
        <begin position="63"/>
        <end position="83"/>
    </location>
</feature>
<sequence>MVLLHPVPPPPWPRFISTVRVLTGVQVALVMVCGNCSFGWPLLAAFTWATERFDWHEDAVGFAVLWAWVVGFAAMLIYASFTIRWAALADRRARAAIIVGTAVLVAFTVASISLTGGDPPMVGIILITAAPSLIVQLIVLRCVYGREGRRWFEHGPNPSGPER</sequence>
<keyword evidence="3" id="KW-1185">Reference proteome</keyword>
<keyword evidence="1" id="KW-1133">Transmembrane helix</keyword>
<reference evidence="3" key="1">
    <citation type="submission" date="2016-10" db="EMBL/GenBank/DDBJ databases">
        <authorList>
            <person name="Varghese N."/>
            <person name="Submissions S."/>
        </authorList>
    </citation>
    <scope>NUCLEOTIDE SEQUENCE [LARGE SCALE GENOMIC DNA]</scope>
    <source>
        <strain evidence="3">CGMCC 4.3147</strain>
    </source>
</reference>
<organism evidence="2 3">
    <name type="scientific">Glycomyces sambucus</name>
    <dbReference type="NCBI Taxonomy" id="380244"/>
    <lineage>
        <taxon>Bacteria</taxon>
        <taxon>Bacillati</taxon>
        <taxon>Actinomycetota</taxon>
        <taxon>Actinomycetes</taxon>
        <taxon>Glycomycetales</taxon>
        <taxon>Glycomycetaceae</taxon>
        <taxon>Glycomyces</taxon>
    </lineage>
</organism>
<feature type="transmembrane region" description="Helical" evidence="1">
    <location>
        <begin position="21"/>
        <end position="43"/>
    </location>
</feature>
<feature type="transmembrane region" description="Helical" evidence="1">
    <location>
        <begin position="95"/>
        <end position="115"/>
    </location>
</feature>
<dbReference type="Proteomes" id="UP000198662">
    <property type="component" value="Unassembled WGS sequence"/>
</dbReference>
<proteinExistence type="predicted"/>
<evidence type="ECO:0000313" key="3">
    <source>
        <dbReference type="Proteomes" id="UP000198662"/>
    </source>
</evidence>
<dbReference type="EMBL" id="FNGF01000001">
    <property type="protein sequence ID" value="SDK65606.1"/>
    <property type="molecule type" value="Genomic_DNA"/>
</dbReference>
<dbReference type="STRING" id="380244.SAMN05216298_1014"/>
<gene>
    <name evidence="2" type="ORF">SAMN05216298_1014</name>
</gene>